<evidence type="ECO:0000256" key="1">
    <source>
        <dbReference type="SAM" id="SignalP"/>
    </source>
</evidence>
<evidence type="ECO:0000313" key="3">
    <source>
        <dbReference type="Proteomes" id="UP001320766"/>
    </source>
</evidence>
<keyword evidence="3" id="KW-1185">Reference proteome</keyword>
<dbReference type="RefSeq" id="WP_253774907.1">
    <property type="nucleotide sequence ID" value="NZ_BAAAVE010000021.1"/>
</dbReference>
<dbReference type="Proteomes" id="UP001320766">
    <property type="component" value="Unassembled WGS sequence"/>
</dbReference>
<keyword evidence="1" id="KW-0732">Signal</keyword>
<dbReference type="EMBL" id="JAMZEC010000001">
    <property type="protein sequence ID" value="MCP2349936.1"/>
    <property type="molecule type" value="Genomic_DNA"/>
</dbReference>
<protein>
    <submittedName>
        <fullName evidence="2">Membrane protein</fullName>
    </submittedName>
</protein>
<dbReference type="Pfam" id="PF10604">
    <property type="entry name" value="Polyketide_cyc2"/>
    <property type="match status" value="1"/>
</dbReference>
<comment type="caution">
    <text evidence="2">The sequence shown here is derived from an EMBL/GenBank/DDBJ whole genome shotgun (WGS) entry which is preliminary data.</text>
</comment>
<evidence type="ECO:0000313" key="2">
    <source>
        <dbReference type="EMBL" id="MCP2349936.1"/>
    </source>
</evidence>
<organism evidence="2 3">
    <name type="scientific">Nonomuraea roseoviolacea subsp. carminata</name>
    <dbReference type="NCBI Taxonomy" id="160689"/>
    <lineage>
        <taxon>Bacteria</taxon>
        <taxon>Bacillati</taxon>
        <taxon>Actinomycetota</taxon>
        <taxon>Actinomycetes</taxon>
        <taxon>Streptosporangiales</taxon>
        <taxon>Streptosporangiaceae</taxon>
        <taxon>Nonomuraea</taxon>
    </lineage>
</organism>
<name>A0ABT1K7F7_9ACTN</name>
<feature type="signal peptide" evidence="1">
    <location>
        <begin position="1"/>
        <end position="27"/>
    </location>
</feature>
<proteinExistence type="predicted"/>
<dbReference type="Gene3D" id="3.30.530.20">
    <property type="match status" value="1"/>
</dbReference>
<dbReference type="SUPFAM" id="SSF55961">
    <property type="entry name" value="Bet v1-like"/>
    <property type="match status" value="1"/>
</dbReference>
<dbReference type="InterPro" id="IPR019587">
    <property type="entry name" value="Polyketide_cyclase/dehydratase"/>
</dbReference>
<dbReference type="InterPro" id="IPR023393">
    <property type="entry name" value="START-like_dom_sf"/>
</dbReference>
<accession>A0ABT1K7F7</accession>
<sequence length="213" mass="23142">MSSIRSTGIRAALLTAPLVIGVLGAVAAPAGAVADPGTSLTCRGAGVDPGARVRHRTETLIHAPLRTVWKLQTDVERWPSWQVPVKTAERLDRGPFRKGSVFRWTTPVPATPVTPATTLRITSTVEQLKRDSCIRWTGPAIGDGLRVDGVHVWTFTEVKGGVRVRTEETHTGEQVDANVPLATRLLAQGLDAWLRDLKTTAEARARAERRGHR</sequence>
<gene>
    <name evidence="2" type="ORF">HD595_006058</name>
</gene>
<reference evidence="2 3" key="1">
    <citation type="submission" date="2022-06" db="EMBL/GenBank/DDBJ databases">
        <title>Sequencing the genomes of 1000 actinobacteria strains.</title>
        <authorList>
            <person name="Klenk H.-P."/>
        </authorList>
    </citation>
    <scope>NUCLEOTIDE SEQUENCE [LARGE SCALE GENOMIC DNA]</scope>
    <source>
        <strain evidence="2 3">DSM 44170</strain>
    </source>
</reference>
<feature type="chain" id="PRO_5047529389" evidence="1">
    <location>
        <begin position="28"/>
        <end position="213"/>
    </location>
</feature>